<accession>A0A3A8ACL0</accession>
<keyword evidence="3" id="KW-1185">Reference proteome</keyword>
<comment type="caution">
    <text evidence="2">The sequence shown here is derived from an EMBL/GenBank/DDBJ whole genome shotgun (WGS) entry which is preliminary data.</text>
</comment>
<dbReference type="Proteomes" id="UP000246132">
    <property type="component" value="Unassembled WGS sequence"/>
</dbReference>
<feature type="compositionally biased region" description="Polar residues" evidence="1">
    <location>
        <begin position="1"/>
        <end position="15"/>
    </location>
</feature>
<evidence type="ECO:0000313" key="3">
    <source>
        <dbReference type="Proteomes" id="UP000246132"/>
    </source>
</evidence>
<feature type="region of interest" description="Disordered" evidence="1">
    <location>
        <begin position="1"/>
        <end position="33"/>
    </location>
</feature>
<protein>
    <submittedName>
        <fullName evidence="2">Uncharacterized protein</fullName>
    </submittedName>
</protein>
<feature type="region of interest" description="Disordered" evidence="1">
    <location>
        <begin position="49"/>
        <end position="69"/>
    </location>
</feature>
<evidence type="ECO:0000256" key="1">
    <source>
        <dbReference type="SAM" id="MobiDB-lite"/>
    </source>
</evidence>
<gene>
    <name evidence="2" type="ORF">DEM25_007400</name>
</gene>
<reference evidence="2 3" key="1">
    <citation type="journal article" date="2018" name="Int. J. Syst. Bacteriol.">
        <title>Oceaniradius stylonemae gen. nov., sp. nov., isolated from a red alga, Stylonema cornu-cervi.</title>
        <authorList>
            <person name="Jeong S."/>
        </authorList>
    </citation>
    <scope>NUCLEOTIDE SEQUENCE [LARGE SCALE GENOMIC DNA]</scope>
    <source>
        <strain evidence="2 3">StC1</strain>
    </source>
</reference>
<name>A0A3A8ACL0_9HYPH</name>
<sequence>MATGHASSNVITFPGQSRFRAPAAPTAGPVRQGGLRGALAGRLARLSSLRDAGLPQRPDVPNGSVSPLY</sequence>
<proteinExistence type="predicted"/>
<dbReference type="AlphaFoldDB" id="A0A3A8ACL0"/>
<organism evidence="2 3">
    <name type="scientific">Oceaniradius stylonematis</name>
    <dbReference type="NCBI Taxonomy" id="2184161"/>
    <lineage>
        <taxon>Bacteria</taxon>
        <taxon>Pseudomonadati</taxon>
        <taxon>Pseudomonadota</taxon>
        <taxon>Alphaproteobacteria</taxon>
        <taxon>Hyphomicrobiales</taxon>
        <taxon>Ahrensiaceae</taxon>
        <taxon>Oceaniradius</taxon>
    </lineage>
</organism>
<evidence type="ECO:0000313" key="2">
    <source>
        <dbReference type="EMBL" id="RKF07595.1"/>
    </source>
</evidence>
<dbReference type="EMBL" id="QFWV02000004">
    <property type="protein sequence ID" value="RKF07595.1"/>
    <property type="molecule type" value="Genomic_DNA"/>
</dbReference>
<dbReference type="RefSeq" id="WP_109765601.1">
    <property type="nucleotide sequence ID" value="NZ_QFWV02000004.1"/>
</dbReference>